<dbReference type="STRING" id="29170.A0A368FC50"/>
<dbReference type="EMBL" id="JOJR01002079">
    <property type="protein sequence ID" value="RCN29188.1"/>
    <property type="molecule type" value="Genomic_DNA"/>
</dbReference>
<proteinExistence type="predicted"/>
<dbReference type="Pfam" id="PF00431">
    <property type="entry name" value="CUB"/>
    <property type="match status" value="6"/>
</dbReference>
<feature type="domain" description="CUB" evidence="4">
    <location>
        <begin position="726"/>
        <end position="873"/>
    </location>
</feature>
<dbReference type="CDD" id="cd00041">
    <property type="entry name" value="CUB"/>
    <property type="match status" value="5"/>
</dbReference>
<dbReference type="PANTHER" id="PTHR24251:SF51">
    <property type="entry name" value="CUBILIN-LIKE"/>
    <property type="match status" value="1"/>
</dbReference>
<dbReference type="Proteomes" id="UP000252519">
    <property type="component" value="Unassembled WGS sequence"/>
</dbReference>
<gene>
    <name evidence="5" type="ORF">ANCCAN_25056</name>
</gene>
<dbReference type="AlphaFoldDB" id="A0A368FC50"/>
<keyword evidence="2 3" id="KW-1015">Disulfide bond</keyword>
<dbReference type="SMART" id="SM00042">
    <property type="entry name" value="CUB"/>
    <property type="match status" value="5"/>
</dbReference>
<dbReference type="InterPro" id="IPR035914">
    <property type="entry name" value="Sperma_CUB_dom_sf"/>
</dbReference>
<dbReference type="InterPro" id="IPR000859">
    <property type="entry name" value="CUB_dom"/>
</dbReference>
<evidence type="ECO:0000256" key="2">
    <source>
        <dbReference type="ARBA" id="ARBA00023157"/>
    </source>
</evidence>
<evidence type="ECO:0000256" key="1">
    <source>
        <dbReference type="ARBA" id="ARBA00022737"/>
    </source>
</evidence>
<feature type="domain" description="CUB" evidence="4">
    <location>
        <begin position="584"/>
        <end position="719"/>
    </location>
</feature>
<dbReference type="PANTHER" id="PTHR24251">
    <property type="entry name" value="OVOCHYMASE-RELATED"/>
    <property type="match status" value="1"/>
</dbReference>
<name>A0A368FC50_ANCCA</name>
<comment type="caution">
    <text evidence="5">The sequence shown here is derived from an EMBL/GenBank/DDBJ whole genome shotgun (WGS) entry which is preliminary data.</text>
</comment>
<keyword evidence="1" id="KW-0677">Repeat</keyword>
<evidence type="ECO:0000256" key="3">
    <source>
        <dbReference type="PROSITE-ProRule" id="PRU00059"/>
    </source>
</evidence>
<accession>A0A368FC50</accession>
<feature type="domain" description="CUB" evidence="4">
    <location>
        <begin position="235"/>
        <end position="362"/>
    </location>
</feature>
<comment type="caution">
    <text evidence="3">Lacks conserved residue(s) required for the propagation of feature annotation.</text>
</comment>
<evidence type="ECO:0000259" key="4">
    <source>
        <dbReference type="PROSITE" id="PS01180"/>
    </source>
</evidence>
<reference evidence="5 6" key="1">
    <citation type="submission" date="2014-10" db="EMBL/GenBank/DDBJ databases">
        <title>Draft genome of the hookworm Ancylostoma caninum.</title>
        <authorList>
            <person name="Mitreva M."/>
        </authorList>
    </citation>
    <scope>NUCLEOTIDE SEQUENCE [LARGE SCALE GENOMIC DNA]</scope>
    <source>
        <strain evidence="5 6">Baltimore</strain>
    </source>
</reference>
<protein>
    <recommendedName>
        <fullName evidence="4">CUB domain-containing protein</fullName>
    </recommendedName>
</protein>
<feature type="domain" description="CUB" evidence="4">
    <location>
        <begin position="364"/>
        <end position="446"/>
    </location>
</feature>
<evidence type="ECO:0000313" key="6">
    <source>
        <dbReference type="Proteomes" id="UP000252519"/>
    </source>
</evidence>
<sequence length="881" mass="98971">MTITDMDIEYHQACDTDVLIVGEGPDNDVIHRYCNRERRYGNETEDEMLKERFKVIKSKSRYLTLTWTTDATQEYRGWRIDYEFIPDGAECGYTTHGMAGVIHSPKWPEDYDNDEECLWDIQVPLGYHIHLQFTHFDVAPSEDCSKDSLTVGRTLLFTPHMPLNCSQISQEHSSRALAPVGDYYFLFEDEEAHAPLCGITLPKAFRSESNRIRLNFTTDESTTAAGFRAEWKAECGAVFRLSHGVISSPNYPSHYPNVNARCEYMIAPEGDAANSVIALKLIDFDLCDAKMDYSRSPCASDYLEIRDVSNNRVVMTYCGGDPLSEEPIAIKGAVGISFVTNESYIHGKVKLQKGFQISYAIDRCGGSIELTEEKGYTSIITSPAFPLDYAHNLDCVWNITAPSDRVITAKYEVMELEASSDCGFDSVELIDGADLNGTSMGKVCGSKEQFLDFICSMDFAHLFRQALWTNKSAMSMGDTVQVADSHMVALQNERYPFSTIHFPTVDGDCSDAYIEIRDVGLISKCQHPACAKESSDRKTYRICGSTPFPPYISNTMAVQITTSAIINDTDSARFTMSYRLLDGCNRTVITQDVPSGRLTSPNFPNPYDHNSTCTTRIEAPERKRILLVFRSFDFERGRVNFIRTNGSRIAFYNWRRRVFMRSCDFDYMKISEPGRNSTGPVCGRGLPSTYFSWGNSVQVFMKTDHNMATEGYDLSYFTGKLRDGKCSIKLFVKSRYGADDGSIDFAPSYDLQGAITNIGYPRGYNTSTKTSWTIKPPNGHGCIVELVVLELAKAPEGVDCLSQDEYLEIEQSTGNPEHPGGGTDTARVRSCSHTTPMSLEMEPGANRYMKFTFKSDTGTENDGTGFRLTWKCLDYQEFHLN</sequence>
<dbReference type="Gene3D" id="2.60.120.290">
    <property type="entry name" value="Spermadhesin, CUB domain"/>
    <property type="match status" value="6"/>
</dbReference>
<feature type="domain" description="CUB" evidence="4">
    <location>
        <begin position="1"/>
        <end position="85"/>
    </location>
</feature>
<evidence type="ECO:0000313" key="5">
    <source>
        <dbReference type="EMBL" id="RCN29188.1"/>
    </source>
</evidence>
<feature type="disulfide bond" evidence="3">
    <location>
        <begin position="235"/>
        <end position="262"/>
    </location>
</feature>
<feature type="domain" description="CUB" evidence="4">
    <location>
        <begin position="91"/>
        <end position="234"/>
    </location>
</feature>
<keyword evidence="6" id="KW-1185">Reference proteome</keyword>
<organism evidence="5 6">
    <name type="scientific">Ancylostoma caninum</name>
    <name type="common">Dog hookworm</name>
    <dbReference type="NCBI Taxonomy" id="29170"/>
    <lineage>
        <taxon>Eukaryota</taxon>
        <taxon>Metazoa</taxon>
        <taxon>Ecdysozoa</taxon>
        <taxon>Nematoda</taxon>
        <taxon>Chromadorea</taxon>
        <taxon>Rhabditida</taxon>
        <taxon>Rhabditina</taxon>
        <taxon>Rhabditomorpha</taxon>
        <taxon>Strongyloidea</taxon>
        <taxon>Ancylostomatidae</taxon>
        <taxon>Ancylostomatinae</taxon>
        <taxon>Ancylostoma</taxon>
    </lineage>
</organism>
<dbReference type="OrthoDB" id="5863188at2759"/>
<dbReference type="PROSITE" id="PS01180">
    <property type="entry name" value="CUB"/>
    <property type="match status" value="6"/>
</dbReference>
<dbReference type="SUPFAM" id="SSF49854">
    <property type="entry name" value="Spermadhesin, CUB domain"/>
    <property type="match status" value="6"/>
</dbReference>